<keyword evidence="1" id="KW-0812">Transmembrane</keyword>
<evidence type="ECO:0000256" key="1">
    <source>
        <dbReference type="SAM" id="Phobius"/>
    </source>
</evidence>
<dbReference type="EMBL" id="JH767134">
    <property type="protein sequence ID" value="EQC41186.1"/>
    <property type="molecule type" value="Genomic_DNA"/>
</dbReference>
<gene>
    <name evidence="2" type="ORF">SDRG_01162</name>
</gene>
<evidence type="ECO:0000313" key="3">
    <source>
        <dbReference type="Proteomes" id="UP000030762"/>
    </source>
</evidence>
<organism evidence="2 3">
    <name type="scientific">Saprolegnia diclina (strain VS20)</name>
    <dbReference type="NCBI Taxonomy" id="1156394"/>
    <lineage>
        <taxon>Eukaryota</taxon>
        <taxon>Sar</taxon>
        <taxon>Stramenopiles</taxon>
        <taxon>Oomycota</taxon>
        <taxon>Saprolegniomycetes</taxon>
        <taxon>Saprolegniales</taxon>
        <taxon>Saprolegniaceae</taxon>
        <taxon>Saprolegnia</taxon>
    </lineage>
</organism>
<name>T0R2J8_SAPDV</name>
<keyword evidence="3" id="KW-1185">Reference proteome</keyword>
<dbReference type="InParanoid" id="T0R2J8"/>
<dbReference type="OrthoDB" id="10367505at2759"/>
<evidence type="ECO:0000313" key="2">
    <source>
        <dbReference type="EMBL" id="EQC41186.1"/>
    </source>
</evidence>
<feature type="transmembrane region" description="Helical" evidence="1">
    <location>
        <begin position="20"/>
        <end position="41"/>
    </location>
</feature>
<dbReference type="Proteomes" id="UP000030762">
    <property type="component" value="Unassembled WGS sequence"/>
</dbReference>
<dbReference type="VEuPathDB" id="FungiDB:SDRG_01162"/>
<protein>
    <submittedName>
        <fullName evidence="2">Uncharacterized protein</fullName>
    </submittedName>
</protein>
<dbReference type="RefSeq" id="XP_008604900.1">
    <property type="nucleotide sequence ID" value="XM_008606678.1"/>
</dbReference>
<dbReference type="GeneID" id="19941889"/>
<keyword evidence="1" id="KW-1133">Transmembrane helix</keyword>
<dbReference type="OMA" id="AWKSMAM"/>
<accession>T0R2J8</accession>
<sequence length="107" mass="11916">MDAWTTMLDLPSYLYLAWKSMAMLHLMCCVCIGLVHVASAMSDKDDLRRYLPCLAVLPPPTPIKTITISKQWTTRYKLADGREVVTSQTLTYDELASAATDTATRSA</sequence>
<reference evidence="2 3" key="1">
    <citation type="submission" date="2012-04" db="EMBL/GenBank/DDBJ databases">
        <title>The Genome Sequence of Saprolegnia declina VS20.</title>
        <authorList>
            <consortium name="The Broad Institute Genome Sequencing Platform"/>
            <person name="Russ C."/>
            <person name="Nusbaum C."/>
            <person name="Tyler B."/>
            <person name="van West P."/>
            <person name="Dieguez-Uribeondo J."/>
            <person name="de Bruijn I."/>
            <person name="Tripathy S."/>
            <person name="Jiang R."/>
            <person name="Young S.K."/>
            <person name="Zeng Q."/>
            <person name="Gargeya S."/>
            <person name="Fitzgerald M."/>
            <person name="Haas B."/>
            <person name="Abouelleil A."/>
            <person name="Alvarado L."/>
            <person name="Arachchi H.M."/>
            <person name="Berlin A."/>
            <person name="Chapman S.B."/>
            <person name="Goldberg J."/>
            <person name="Griggs A."/>
            <person name="Gujja S."/>
            <person name="Hansen M."/>
            <person name="Howarth C."/>
            <person name="Imamovic A."/>
            <person name="Larimer J."/>
            <person name="McCowen C."/>
            <person name="Montmayeur A."/>
            <person name="Murphy C."/>
            <person name="Neiman D."/>
            <person name="Pearson M."/>
            <person name="Priest M."/>
            <person name="Roberts A."/>
            <person name="Saif S."/>
            <person name="Shea T."/>
            <person name="Sisk P."/>
            <person name="Sykes S."/>
            <person name="Wortman J."/>
            <person name="Nusbaum C."/>
            <person name="Birren B."/>
        </authorList>
    </citation>
    <scope>NUCLEOTIDE SEQUENCE [LARGE SCALE GENOMIC DNA]</scope>
    <source>
        <strain evidence="2 3">VS20</strain>
    </source>
</reference>
<dbReference type="AlphaFoldDB" id="T0R2J8"/>
<keyword evidence="1" id="KW-0472">Membrane</keyword>
<proteinExistence type="predicted"/>